<dbReference type="EMBL" id="CATNWA010016765">
    <property type="protein sequence ID" value="CAI9595230.1"/>
    <property type="molecule type" value="Genomic_DNA"/>
</dbReference>
<feature type="region of interest" description="Disordered" evidence="1">
    <location>
        <begin position="38"/>
        <end position="62"/>
    </location>
</feature>
<proteinExistence type="predicted"/>
<dbReference type="InterPro" id="IPR056865">
    <property type="entry name" value="CCTL2_WNK"/>
</dbReference>
<keyword evidence="4" id="KW-1185">Reference proteome</keyword>
<organism evidence="3 4">
    <name type="scientific">Staurois parvus</name>
    <dbReference type="NCBI Taxonomy" id="386267"/>
    <lineage>
        <taxon>Eukaryota</taxon>
        <taxon>Metazoa</taxon>
        <taxon>Chordata</taxon>
        <taxon>Craniata</taxon>
        <taxon>Vertebrata</taxon>
        <taxon>Euteleostomi</taxon>
        <taxon>Amphibia</taxon>
        <taxon>Batrachia</taxon>
        <taxon>Anura</taxon>
        <taxon>Neobatrachia</taxon>
        <taxon>Ranoidea</taxon>
        <taxon>Ranidae</taxon>
        <taxon>Staurois</taxon>
    </lineage>
</organism>
<evidence type="ECO:0000313" key="4">
    <source>
        <dbReference type="Proteomes" id="UP001162483"/>
    </source>
</evidence>
<feature type="compositionally biased region" description="Polar residues" evidence="1">
    <location>
        <begin position="200"/>
        <end position="212"/>
    </location>
</feature>
<feature type="region of interest" description="Disordered" evidence="1">
    <location>
        <begin position="193"/>
        <end position="231"/>
    </location>
</feature>
<gene>
    <name evidence="3" type="ORF">SPARVUS_LOCUS11859663</name>
</gene>
<dbReference type="PANTHER" id="PTHR13902">
    <property type="entry name" value="SERINE/THREONINE-PROTEIN KINASE WNK WITH NO LYSINE -RELATED"/>
    <property type="match status" value="1"/>
</dbReference>
<feature type="domain" description="Serine/threonine-protein kinase WNK CCTL2" evidence="2">
    <location>
        <begin position="73"/>
        <end position="144"/>
    </location>
</feature>
<dbReference type="Gene3D" id="3.10.20.90">
    <property type="entry name" value="Phosphatidylinositol 3-kinase Catalytic Subunit, Chain A, domain 1"/>
    <property type="match status" value="1"/>
</dbReference>
<dbReference type="Pfam" id="PF24889">
    <property type="entry name" value="CCTL2_WNK"/>
    <property type="match status" value="1"/>
</dbReference>
<protein>
    <recommendedName>
        <fullName evidence="2">Serine/threonine-protein kinase WNK CCTL2 domain-containing protein</fullName>
    </recommendedName>
</protein>
<reference evidence="3" key="1">
    <citation type="submission" date="2023-05" db="EMBL/GenBank/DDBJ databases">
        <authorList>
            <person name="Stuckert A."/>
        </authorList>
    </citation>
    <scope>NUCLEOTIDE SEQUENCE</scope>
</reference>
<sequence length="231" mass="24969">MVLFLKSIAISVNTDCTLPLGIPSDIASPVDSYASEASGLSDGCEGQSAGERNANSPVKKTPGKLLRRKARSRLRIINISDKSDRVVECQLQTYNGKMVTFKFDLDGDNPEDIAAVMVNNEFIMQSERESFTNRIKDIIHRVEALLKKDASGDREDEGDGLVAVESTFPPNFQTDLQLQELSRSFSCSSLSDLTSTSPSKGTVSPSLSNQGSPMLDNDVFGTAAPVMSVPD</sequence>
<evidence type="ECO:0000256" key="1">
    <source>
        <dbReference type="SAM" id="MobiDB-lite"/>
    </source>
</evidence>
<accession>A0ABN9FGK8</accession>
<dbReference type="Proteomes" id="UP001162483">
    <property type="component" value="Unassembled WGS sequence"/>
</dbReference>
<comment type="caution">
    <text evidence="3">The sequence shown here is derived from an EMBL/GenBank/DDBJ whole genome shotgun (WGS) entry which is preliminary data.</text>
</comment>
<dbReference type="InterPro" id="IPR050588">
    <property type="entry name" value="WNK_Ser-Thr_kinase"/>
</dbReference>
<name>A0ABN9FGK8_9NEOB</name>
<evidence type="ECO:0000259" key="2">
    <source>
        <dbReference type="Pfam" id="PF24889"/>
    </source>
</evidence>
<feature type="non-terminal residue" evidence="3">
    <location>
        <position position="231"/>
    </location>
</feature>
<evidence type="ECO:0000313" key="3">
    <source>
        <dbReference type="EMBL" id="CAI9595230.1"/>
    </source>
</evidence>